<gene>
    <name evidence="1" type="ORF">E1750_17085</name>
</gene>
<dbReference type="EMBL" id="CP037933">
    <property type="protein sequence ID" value="QBN20431.1"/>
    <property type="molecule type" value="Genomic_DNA"/>
</dbReference>
<dbReference type="OrthoDB" id="9806939at2"/>
<sequence length="160" mass="18263">MMQNSLKITVLLLLFLGSCKDKQDSTQPLENKEAPTEIKENLASQDENFKVVADSVVTRLNREIIEENIKTESEIMGLYKPKDIYAEGNYSYEIETKEIDANKKQLTLIEEGLMDDALKAQKVVMVLENASNGKKIISIKEAYKCWRNPNNENWTTALCK</sequence>
<dbReference type="Proteomes" id="UP000291124">
    <property type="component" value="Chromosome"/>
</dbReference>
<name>A0A4P6YB89_9FLAO</name>
<dbReference type="RefSeq" id="WP_133277931.1">
    <property type="nucleotide sequence ID" value="NZ_CP037933.1"/>
</dbReference>
<evidence type="ECO:0000313" key="2">
    <source>
        <dbReference type="Proteomes" id="UP000291124"/>
    </source>
</evidence>
<protein>
    <recommendedName>
        <fullName evidence="3">Lipoprotein</fullName>
    </recommendedName>
</protein>
<evidence type="ECO:0000313" key="1">
    <source>
        <dbReference type="EMBL" id="QBN20431.1"/>
    </source>
</evidence>
<accession>A0A4P6YB89</accession>
<dbReference type="PROSITE" id="PS51257">
    <property type="entry name" value="PROKAR_LIPOPROTEIN"/>
    <property type="match status" value="1"/>
</dbReference>
<reference evidence="2" key="1">
    <citation type="submission" date="2019-03" db="EMBL/GenBank/DDBJ databases">
        <title>Flavobacterium sp.</title>
        <authorList>
            <person name="Kim H."/>
        </authorList>
    </citation>
    <scope>NUCLEOTIDE SEQUENCE [LARGE SCALE GENOMIC DNA]</scope>
    <source>
        <strain evidence="2">GS13</strain>
    </source>
</reference>
<dbReference type="KEGG" id="fnk:E1750_17085"/>
<organism evidence="1 2">
    <name type="scientific">Flavobacterium nackdongense</name>
    <dbReference type="NCBI Taxonomy" id="2547394"/>
    <lineage>
        <taxon>Bacteria</taxon>
        <taxon>Pseudomonadati</taxon>
        <taxon>Bacteroidota</taxon>
        <taxon>Flavobacteriia</taxon>
        <taxon>Flavobacteriales</taxon>
        <taxon>Flavobacteriaceae</taxon>
        <taxon>Flavobacterium</taxon>
    </lineage>
</organism>
<proteinExistence type="predicted"/>
<evidence type="ECO:0008006" key="3">
    <source>
        <dbReference type="Google" id="ProtNLM"/>
    </source>
</evidence>
<keyword evidence="2" id="KW-1185">Reference proteome</keyword>
<dbReference type="AlphaFoldDB" id="A0A4P6YB89"/>